<feature type="region of interest" description="Disordered" evidence="5">
    <location>
        <begin position="101"/>
        <end position="127"/>
    </location>
</feature>
<dbReference type="InterPro" id="IPR006612">
    <property type="entry name" value="THAP_Znf"/>
</dbReference>
<dbReference type="Proteomes" id="UP001231518">
    <property type="component" value="Chromosome 14"/>
</dbReference>
<keyword evidence="8" id="KW-1185">Reference proteome</keyword>
<evidence type="ECO:0000256" key="2">
    <source>
        <dbReference type="ARBA" id="ARBA00022771"/>
    </source>
</evidence>
<gene>
    <name evidence="7" type="ORF">PYW07_003128</name>
</gene>
<dbReference type="GO" id="GO:0003677">
    <property type="term" value="F:DNA binding"/>
    <property type="evidence" value="ECO:0007669"/>
    <property type="project" value="UniProtKB-KW"/>
</dbReference>
<sequence>MMNANKKFVVNESIKEVFDQVKEDYEDKWKKNPPNTTGLNDFEQIKPSANEERRKTWVELIGRPDLARPETKPKSHYVCCLHFEKSAMIYIPQLRPDALPTKLLPSLPTTSSASTEPKCKEMSTQTR</sequence>
<proteinExistence type="predicted"/>
<organism evidence="7 8">
    <name type="scientific">Mythimna separata</name>
    <name type="common">Oriental armyworm</name>
    <name type="synonym">Pseudaletia separata</name>
    <dbReference type="NCBI Taxonomy" id="271217"/>
    <lineage>
        <taxon>Eukaryota</taxon>
        <taxon>Metazoa</taxon>
        <taxon>Ecdysozoa</taxon>
        <taxon>Arthropoda</taxon>
        <taxon>Hexapoda</taxon>
        <taxon>Insecta</taxon>
        <taxon>Pterygota</taxon>
        <taxon>Neoptera</taxon>
        <taxon>Endopterygota</taxon>
        <taxon>Lepidoptera</taxon>
        <taxon>Glossata</taxon>
        <taxon>Ditrysia</taxon>
        <taxon>Noctuoidea</taxon>
        <taxon>Noctuidae</taxon>
        <taxon>Noctuinae</taxon>
        <taxon>Hadenini</taxon>
        <taxon>Mythimna</taxon>
    </lineage>
</organism>
<evidence type="ECO:0000256" key="5">
    <source>
        <dbReference type="SAM" id="MobiDB-lite"/>
    </source>
</evidence>
<keyword evidence="1" id="KW-0479">Metal-binding</keyword>
<feature type="domain" description="THAP-type" evidence="6">
    <location>
        <begin position="47"/>
        <end position="101"/>
    </location>
</feature>
<keyword evidence="4" id="KW-0238">DNA-binding</keyword>
<evidence type="ECO:0000259" key="6">
    <source>
        <dbReference type="Pfam" id="PF05485"/>
    </source>
</evidence>
<keyword evidence="3" id="KW-0862">Zinc</keyword>
<accession>A0AAD8DQZ3</accession>
<evidence type="ECO:0000256" key="4">
    <source>
        <dbReference type="ARBA" id="ARBA00023125"/>
    </source>
</evidence>
<comment type="caution">
    <text evidence="7">The sequence shown here is derived from an EMBL/GenBank/DDBJ whole genome shotgun (WGS) entry which is preliminary data.</text>
</comment>
<dbReference type="Pfam" id="PF05485">
    <property type="entry name" value="THAP"/>
    <property type="match status" value="1"/>
</dbReference>
<reference evidence="7" key="1">
    <citation type="submission" date="2023-03" db="EMBL/GenBank/DDBJ databases">
        <title>Chromosome-level genomes of two armyworms, Mythimna separata and Mythimna loreyi, provide insights into the biosynthesis and reception of sex pheromones.</title>
        <authorList>
            <person name="Zhao H."/>
        </authorList>
    </citation>
    <scope>NUCLEOTIDE SEQUENCE</scope>
    <source>
        <strain evidence="7">BeijingLab</strain>
        <tissue evidence="7">Pupa</tissue>
    </source>
</reference>
<dbReference type="EMBL" id="JARGEI010000017">
    <property type="protein sequence ID" value="KAJ8716501.1"/>
    <property type="molecule type" value="Genomic_DNA"/>
</dbReference>
<evidence type="ECO:0000256" key="1">
    <source>
        <dbReference type="ARBA" id="ARBA00022723"/>
    </source>
</evidence>
<protein>
    <recommendedName>
        <fullName evidence="6">THAP-type domain-containing protein</fullName>
    </recommendedName>
</protein>
<name>A0AAD8DQZ3_MYTSE</name>
<dbReference type="GO" id="GO:0008270">
    <property type="term" value="F:zinc ion binding"/>
    <property type="evidence" value="ECO:0007669"/>
    <property type="project" value="UniProtKB-KW"/>
</dbReference>
<dbReference type="SUPFAM" id="SSF57716">
    <property type="entry name" value="Glucocorticoid receptor-like (DNA-binding domain)"/>
    <property type="match status" value="1"/>
</dbReference>
<dbReference type="AlphaFoldDB" id="A0AAD8DQZ3"/>
<keyword evidence="2" id="KW-0863">Zinc-finger</keyword>
<evidence type="ECO:0000313" key="8">
    <source>
        <dbReference type="Proteomes" id="UP001231518"/>
    </source>
</evidence>
<evidence type="ECO:0000313" key="7">
    <source>
        <dbReference type="EMBL" id="KAJ8716501.1"/>
    </source>
</evidence>
<evidence type="ECO:0000256" key="3">
    <source>
        <dbReference type="ARBA" id="ARBA00022833"/>
    </source>
</evidence>
<feature type="compositionally biased region" description="Low complexity" evidence="5">
    <location>
        <begin position="101"/>
        <end position="116"/>
    </location>
</feature>